<organism evidence="1 2">
    <name type="scientific">Xylaria multiplex</name>
    <dbReference type="NCBI Taxonomy" id="323545"/>
    <lineage>
        <taxon>Eukaryota</taxon>
        <taxon>Fungi</taxon>
        <taxon>Dikarya</taxon>
        <taxon>Ascomycota</taxon>
        <taxon>Pezizomycotina</taxon>
        <taxon>Sordariomycetes</taxon>
        <taxon>Xylariomycetidae</taxon>
        <taxon>Xylariales</taxon>
        <taxon>Xylariaceae</taxon>
        <taxon>Xylaria</taxon>
    </lineage>
</organism>
<accession>A0A7C8MTZ2</accession>
<dbReference type="Pfam" id="PF15892">
    <property type="entry name" value="BNR_4"/>
    <property type="match status" value="1"/>
</dbReference>
<sequence>MLSDPVRTILGADPTHRTCTLNGNAFQQDAIRTFNGWQYACFYGSLQSAKEPLFVHLSRRKLPDGPWQTLVFEDYPQTVDDGHNTVQVNVTLKSMYIMILGICPGDGTIHLSYDHHCDVLRYRHSKLGVATSPETVNWGPELFTQTLSTLPGLSSPEITGLLSYITYPRFVTIGQDLLFTFRTGKAGLGDDHLCVYIAASPSSPDSGETRAELGTYRFLGTHLKGVSNNPYIHGLDASPDGTRLYTTWVYREFVHYDGWDDPLDTKHKTQAGPNSAANNRDICYAWSEDGGTRWRSGPQGHVIADLERGESILPTSPGIVAFEIPKGSDLINQEAQAVDKEGGVHVLNRDSLDGDVPRWKHYYLSPDGAWTQRALPHVEGVYGGKRGQLAVSRDGDLYLVLPHHADPVLTILKASKERRYAEYELVWRGQGFPPTEPLVDKARLDHDNILSVFTRVLAEPEGNVDVTVLDFELEQTFAG</sequence>
<dbReference type="OrthoDB" id="9978204at2759"/>
<evidence type="ECO:0008006" key="3">
    <source>
        <dbReference type="Google" id="ProtNLM"/>
    </source>
</evidence>
<evidence type="ECO:0000313" key="2">
    <source>
        <dbReference type="Proteomes" id="UP000481858"/>
    </source>
</evidence>
<gene>
    <name evidence="1" type="ORF">GQX73_g5616</name>
</gene>
<reference evidence="1 2" key="1">
    <citation type="submission" date="2019-12" db="EMBL/GenBank/DDBJ databases">
        <title>Draft genome sequence of the ascomycete Xylaria multiplex DSM 110363.</title>
        <authorList>
            <person name="Buettner E."/>
            <person name="Kellner H."/>
        </authorList>
    </citation>
    <scope>NUCLEOTIDE SEQUENCE [LARGE SCALE GENOMIC DNA]</scope>
    <source>
        <strain evidence="1 2">DSM 110363</strain>
    </source>
</reference>
<keyword evidence="2" id="KW-1185">Reference proteome</keyword>
<dbReference type="Proteomes" id="UP000481858">
    <property type="component" value="Unassembled WGS sequence"/>
</dbReference>
<dbReference type="SUPFAM" id="SSF82171">
    <property type="entry name" value="DPP6 N-terminal domain-like"/>
    <property type="match status" value="1"/>
</dbReference>
<comment type="caution">
    <text evidence="1">The sequence shown here is derived from an EMBL/GenBank/DDBJ whole genome shotgun (WGS) entry which is preliminary data.</text>
</comment>
<name>A0A7C8MTZ2_9PEZI</name>
<proteinExistence type="predicted"/>
<evidence type="ECO:0000313" key="1">
    <source>
        <dbReference type="EMBL" id="KAF2967975.1"/>
    </source>
</evidence>
<dbReference type="EMBL" id="WUBL01000059">
    <property type="protein sequence ID" value="KAF2967975.1"/>
    <property type="molecule type" value="Genomic_DNA"/>
</dbReference>
<dbReference type="AlphaFoldDB" id="A0A7C8MTZ2"/>
<protein>
    <recommendedName>
        <fullName evidence="3">Dockerin type 1</fullName>
    </recommendedName>
</protein>
<dbReference type="InParanoid" id="A0A7C8MTZ2"/>